<dbReference type="Proteomes" id="UP000060043">
    <property type="component" value="Chromosome"/>
</dbReference>
<evidence type="ECO:0000256" key="1">
    <source>
        <dbReference type="ARBA" id="ARBA00023118"/>
    </source>
</evidence>
<dbReference type="EMBL" id="CP013694">
    <property type="protein sequence ID" value="ALU29989.1"/>
    <property type="molecule type" value="Genomic_DNA"/>
</dbReference>
<reference evidence="5 6" key="1">
    <citation type="submission" date="2015-12" db="EMBL/GenBank/DDBJ databases">
        <title>A stable core within a dynamic pangenome in Sulfolobus acidocaldarius.</title>
        <authorList>
            <person name="Anderson R."/>
            <person name="Kouris A."/>
            <person name="Seward C."/>
            <person name="Campbell K."/>
            <person name="Whitaker R."/>
        </authorList>
    </citation>
    <scope>NUCLEOTIDE SEQUENCE [LARGE SCALE GENOMIC DNA]</scope>
    <source>
        <strain evidence="3 6">GG12-C01-09</strain>
        <strain evidence="4 5">NG05B_CO5_07</strain>
    </source>
</reference>
<dbReference type="EMBL" id="CP013695">
    <property type="protein sequence ID" value="ALU30679.1"/>
    <property type="molecule type" value="Genomic_DNA"/>
</dbReference>
<sequence>MIKVIPVLIKTMSITRIGSTGVYFDYASADIVTYKLPLQDSNEVYYIPAIPATSFKGLLRSTYEKYLRWNNVGYQRREVKKERIKNIINEYSVNHGDTVKELVEEMKSELRRYISGGLIKNTNLPDDITELIILYLNVTGWNSKDACYVTSDLDQCVNLSIIEDEGVRKKKELWLKLMERDQICKVCNVLGSSGVRGKVKFTDLIAVDPFPVYIERSTHIAINRLTGTAEKGKIFTEEIIPPGVKFLGFVAVLDNSILNQVREMLRILKTKAERGEVWIGGRGTAGYGTFEMHLPPEIIEFSTHSLFRGRRLGLKESEPAPNPTIVNGIISKLYPSSFTSSLVEVTEGEVEYEVVIEGEGVTKVKSVDDLKKITSELDKSGKKYQIKTHGEYHL</sequence>
<dbReference type="AlphaFoldDB" id="A0A0U3GIP5"/>
<dbReference type="InterPro" id="IPR005537">
    <property type="entry name" value="RAMP_III_fam"/>
</dbReference>
<dbReference type="PANTHER" id="PTHR35579:SF6">
    <property type="entry name" value="DUF324 DOMAIN-CONTAINING PROTEIN"/>
    <property type="match status" value="1"/>
</dbReference>
<proteinExistence type="predicted"/>
<dbReference type="Proteomes" id="UP000065473">
    <property type="component" value="Chromosome"/>
</dbReference>
<dbReference type="PANTHER" id="PTHR35579">
    <property type="entry name" value="CRISPR SYSTEM CMS ENDORIBONUCLEASE CSM3"/>
    <property type="match status" value="1"/>
</dbReference>
<protein>
    <recommendedName>
        <fullName evidence="2">CRISPR type III-associated protein domain-containing protein</fullName>
    </recommendedName>
</protein>
<gene>
    <name evidence="3" type="ORF">ATY89_08630</name>
    <name evidence="4" type="ORF">ATZ20_00040</name>
</gene>
<dbReference type="GO" id="GO:0051607">
    <property type="term" value="P:defense response to virus"/>
    <property type="evidence" value="ECO:0007669"/>
    <property type="project" value="UniProtKB-KW"/>
</dbReference>
<keyword evidence="1" id="KW-0051">Antiviral defense</keyword>
<evidence type="ECO:0000313" key="5">
    <source>
        <dbReference type="Proteomes" id="UP000060043"/>
    </source>
</evidence>
<evidence type="ECO:0000313" key="4">
    <source>
        <dbReference type="EMBL" id="ALU30679.1"/>
    </source>
</evidence>
<name>A0A0U3GIP5_9CREN</name>
<feature type="domain" description="CRISPR type III-associated protein" evidence="2">
    <location>
        <begin position="11"/>
        <end position="291"/>
    </location>
</feature>
<evidence type="ECO:0000313" key="6">
    <source>
        <dbReference type="Proteomes" id="UP000065473"/>
    </source>
</evidence>
<dbReference type="InterPro" id="IPR052216">
    <property type="entry name" value="CRISPR_Csm3_endoribonuclease"/>
</dbReference>
<dbReference type="RefSeq" id="WP_011278698.1">
    <property type="nucleotide sequence ID" value="NZ_BHWZ01000005.1"/>
</dbReference>
<accession>A0A0U3GIP5</accession>
<dbReference type="Pfam" id="PF03787">
    <property type="entry name" value="RAMPs"/>
    <property type="match status" value="1"/>
</dbReference>
<evidence type="ECO:0000313" key="3">
    <source>
        <dbReference type="EMBL" id="ALU29989.1"/>
    </source>
</evidence>
<organism evidence="3 6">
    <name type="scientific">Sulfolobus acidocaldarius</name>
    <dbReference type="NCBI Taxonomy" id="2285"/>
    <lineage>
        <taxon>Archaea</taxon>
        <taxon>Thermoproteota</taxon>
        <taxon>Thermoprotei</taxon>
        <taxon>Sulfolobales</taxon>
        <taxon>Sulfolobaceae</taxon>
        <taxon>Sulfolobus</taxon>
    </lineage>
</organism>
<evidence type="ECO:0000259" key="2">
    <source>
        <dbReference type="Pfam" id="PF03787"/>
    </source>
</evidence>
<dbReference type="GeneID" id="14552395"/>
<dbReference type="OMA" id="KGVWSLS"/>
<dbReference type="OrthoDB" id="44191at2157"/>